<dbReference type="AlphaFoldDB" id="A0AAD1M0B4"/>
<dbReference type="RefSeq" id="WP_169714205.1">
    <property type="nucleotide sequence ID" value="NZ_JAQGFX010000021.1"/>
</dbReference>
<keyword evidence="2" id="KW-0472">Membrane</keyword>
<proteinExistence type="predicted"/>
<evidence type="ECO:0000256" key="2">
    <source>
        <dbReference type="SAM" id="Phobius"/>
    </source>
</evidence>
<feature type="transmembrane region" description="Helical" evidence="2">
    <location>
        <begin position="74"/>
        <end position="99"/>
    </location>
</feature>
<feature type="region of interest" description="Disordered" evidence="1">
    <location>
        <begin position="216"/>
        <end position="238"/>
    </location>
</feature>
<feature type="transmembrane region" description="Helical" evidence="2">
    <location>
        <begin position="119"/>
        <end position="141"/>
    </location>
</feature>
<keyword evidence="2" id="KW-0812">Transmembrane</keyword>
<dbReference type="Proteomes" id="UP000464624">
    <property type="component" value="Chromosome"/>
</dbReference>
<evidence type="ECO:0000256" key="1">
    <source>
        <dbReference type="SAM" id="MobiDB-lite"/>
    </source>
</evidence>
<name>A0AAD1M0B4_MYCXE</name>
<evidence type="ECO:0000313" key="3">
    <source>
        <dbReference type="EMBL" id="BBU21261.1"/>
    </source>
</evidence>
<feature type="compositionally biased region" description="Polar residues" evidence="1">
    <location>
        <begin position="227"/>
        <end position="238"/>
    </location>
</feature>
<evidence type="ECO:0008006" key="5">
    <source>
        <dbReference type="Google" id="ProtNLM"/>
    </source>
</evidence>
<accession>A0AAD1M0B4</accession>
<feature type="transmembrane region" description="Helical" evidence="2">
    <location>
        <begin position="42"/>
        <end position="62"/>
    </location>
</feature>
<evidence type="ECO:0000313" key="4">
    <source>
        <dbReference type="Proteomes" id="UP000464624"/>
    </source>
</evidence>
<feature type="transmembrane region" description="Helical" evidence="2">
    <location>
        <begin position="153"/>
        <end position="174"/>
    </location>
</feature>
<sequence>MWVGFACFGFGFFGGGFVPPPAPADAATTAAFYHEHVELRRVAVIMLIVGGTMFIPFGAALADRLRRIPGIGATAVYTELAAATASGTLMMVFGPFLLTALLRPDMPASSYELLNHVTWMAWIGLWQPGALEAGATAAAILSDRSTPPVFPRWVGWFSAWMAFGSLVGSLIPFFTEGPFAWNGFMAFYIAAVVFFSWFTVILVQLHKMAARDRAAQAAHPPAPPDASLSNAQNQQVLR</sequence>
<gene>
    <name evidence="3" type="ORF">MYXE_10500</name>
</gene>
<organism evidence="3 4">
    <name type="scientific">Mycobacterium xenopi</name>
    <dbReference type="NCBI Taxonomy" id="1789"/>
    <lineage>
        <taxon>Bacteria</taxon>
        <taxon>Bacillati</taxon>
        <taxon>Actinomycetota</taxon>
        <taxon>Actinomycetes</taxon>
        <taxon>Mycobacteriales</taxon>
        <taxon>Mycobacteriaceae</taxon>
        <taxon>Mycobacterium</taxon>
    </lineage>
</organism>
<reference evidence="3 4" key="1">
    <citation type="submission" date="2019-12" db="EMBL/GenBank/DDBJ databases">
        <title>Complete genome sequence of Mycolicibacterium xenopi str. JCM15661T.</title>
        <authorList>
            <person name="Yoshida M."/>
            <person name="Fukano H."/>
            <person name="Asakura T."/>
            <person name="Hoshino Y."/>
        </authorList>
    </citation>
    <scope>NUCLEOTIDE SEQUENCE [LARGE SCALE GENOMIC DNA]</scope>
    <source>
        <strain evidence="3 4">JCM 15661T</strain>
    </source>
</reference>
<feature type="transmembrane region" description="Helical" evidence="2">
    <location>
        <begin position="180"/>
        <end position="203"/>
    </location>
</feature>
<dbReference type="EMBL" id="AP022314">
    <property type="protein sequence ID" value="BBU21261.1"/>
    <property type="molecule type" value="Genomic_DNA"/>
</dbReference>
<dbReference type="KEGG" id="mxe:MYXE_10500"/>
<protein>
    <recommendedName>
        <fullName evidence="5">Transmembrane protein</fullName>
    </recommendedName>
</protein>
<keyword evidence="2" id="KW-1133">Transmembrane helix</keyword>